<keyword evidence="1" id="KW-0479">Metal-binding</keyword>
<dbReference type="Proteomes" id="UP001202961">
    <property type="component" value="Unassembled WGS sequence"/>
</dbReference>
<dbReference type="PANTHER" id="PTHR43084">
    <property type="entry name" value="PERSULFIDE DIOXYGENASE ETHE1"/>
    <property type="match status" value="1"/>
</dbReference>
<dbReference type="SMART" id="SM00849">
    <property type="entry name" value="Lactamase_B"/>
    <property type="match status" value="1"/>
</dbReference>
<evidence type="ECO:0000259" key="2">
    <source>
        <dbReference type="PROSITE" id="PS50206"/>
    </source>
</evidence>
<reference evidence="3 4" key="1">
    <citation type="journal article" date="2022" name="Syst. Appl. Microbiol.">
        <title>Rhodopirellula aestuarii sp. nov., a novel member of the genus Rhodopirellula isolated from brackish sediments collected in the Tagus River estuary, Portugal.</title>
        <authorList>
            <person name="Vitorino I.R."/>
            <person name="Klimek D."/>
            <person name="Calusinska M."/>
            <person name="Lobo-da-Cunha A."/>
            <person name="Vasconcelos V."/>
            <person name="Lage O.M."/>
        </authorList>
    </citation>
    <scope>NUCLEOTIDE SEQUENCE [LARGE SCALE GENOMIC DNA]</scope>
    <source>
        <strain evidence="3 4">ICT_H3.1</strain>
    </source>
</reference>
<dbReference type="InterPro" id="IPR036866">
    <property type="entry name" value="RibonucZ/Hydroxyglut_hydro"/>
</dbReference>
<accession>A0ABT0UBV3</accession>
<keyword evidence="4" id="KW-1185">Reference proteome</keyword>
<dbReference type="CDD" id="cd00158">
    <property type="entry name" value="RHOD"/>
    <property type="match status" value="1"/>
</dbReference>
<evidence type="ECO:0000313" key="3">
    <source>
        <dbReference type="EMBL" id="MCM2374297.1"/>
    </source>
</evidence>
<gene>
    <name evidence="3" type="ORF">NB063_27075</name>
</gene>
<dbReference type="PROSITE" id="PS50206">
    <property type="entry name" value="RHODANESE_3"/>
    <property type="match status" value="2"/>
</dbReference>
<sequence>MFVLETVLTDGIAQLSYLVGDTGTGKAAVIDPRTDVEIYEELARKHGVSITHVFETHIHADFVSGARSLAQRVGTAKVFVSDVQANYQFDAEPVADGQSFDFGSFMLTARHTPGHTPEHMSFLLSEAKHADTPWAVFTGDSLFVGSAGRPDLLGSGETEQLARSLYDTLYNFYLKLEDYVTIYPGHGAGSACGADIGDRLNSTVGYERRTNKFLSFPDYEAFREFVVGDAPPVPWHYPELKKVNAKGPDIMDRLPTIPALPPSEFRKVSREPGVALIDTRSMTAFGGGHVPGSINIGSRPEMSAWVGQMFDLDQRLLLVLDDDEDAERVQRLIVRSGHSQFAGYLAGGMKAWQSSGFPLERLEQMPVHELRDHQSNGTGPTILDVRGPDEWEGGHVPGAEHCFVADMRDRINGLDKDQHYATYCASGYRASIASSLMQSRGFKHVSNVPGSWGAWTAAGYPVEKVKELSHA</sequence>
<dbReference type="CDD" id="cd07724">
    <property type="entry name" value="POD-like_MBL-fold"/>
    <property type="match status" value="1"/>
</dbReference>
<proteinExistence type="predicted"/>
<comment type="caution">
    <text evidence="3">The sequence shown here is derived from an EMBL/GenBank/DDBJ whole genome shotgun (WGS) entry which is preliminary data.</text>
</comment>
<dbReference type="SMART" id="SM00450">
    <property type="entry name" value="RHOD"/>
    <property type="match status" value="2"/>
</dbReference>
<dbReference type="RefSeq" id="WP_250932186.1">
    <property type="nucleotide sequence ID" value="NZ_JAMQBK010000083.1"/>
</dbReference>
<dbReference type="PANTHER" id="PTHR43084:SF1">
    <property type="entry name" value="PERSULFIDE DIOXYGENASE ETHE1, MITOCHONDRIAL"/>
    <property type="match status" value="1"/>
</dbReference>
<evidence type="ECO:0000313" key="4">
    <source>
        <dbReference type="Proteomes" id="UP001202961"/>
    </source>
</evidence>
<dbReference type="InterPro" id="IPR001279">
    <property type="entry name" value="Metallo-B-lactamas"/>
</dbReference>
<evidence type="ECO:0000256" key="1">
    <source>
        <dbReference type="ARBA" id="ARBA00022723"/>
    </source>
</evidence>
<dbReference type="Gene3D" id="3.60.15.10">
    <property type="entry name" value="Ribonuclease Z/Hydroxyacylglutathione hydrolase-like"/>
    <property type="match status" value="1"/>
</dbReference>
<dbReference type="Pfam" id="PF00581">
    <property type="entry name" value="Rhodanese"/>
    <property type="match status" value="2"/>
</dbReference>
<dbReference type="InterPro" id="IPR051682">
    <property type="entry name" value="Mito_Persulfide_Diox"/>
</dbReference>
<feature type="domain" description="Rhodanese" evidence="2">
    <location>
        <begin position="376"/>
        <end position="464"/>
    </location>
</feature>
<name>A0ABT0UBV3_9BACT</name>
<dbReference type="InterPro" id="IPR036873">
    <property type="entry name" value="Rhodanese-like_dom_sf"/>
</dbReference>
<dbReference type="SUPFAM" id="SSF56281">
    <property type="entry name" value="Metallo-hydrolase/oxidoreductase"/>
    <property type="match status" value="1"/>
</dbReference>
<dbReference type="Gene3D" id="3.40.250.10">
    <property type="entry name" value="Rhodanese-like domain"/>
    <property type="match status" value="2"/>
</dbReference>
<feature type="domain" description="Rhodanese" evidence="2">
    <location>
        <begin position="270"/>
        <end position="361"/>
    </location>
</feature>
<protein>
    <submittedName>
        <fullName evidence="3">MBL fold metallo-hydrolase</fullName>
    </submittedName>
</protein>
<dbReference type="InterPro" id="IPR001763">
    <property type="entry name" value="Rhodanese-like_dom"/>
</dbReference>
<dbReference type="SUPFAM" id="SSF52821">
    <property type="entry name" value="Rhodanese/Cell cycle control phosphatase"/>
    <property type="match status" value="2"/>
</dbReference>
<organism evidence="3 4">
    <name type="scientific">Aporhodopirellula aestuarii</name>
    <dbReference type="NCBI Taxonomy" id="2950107"/>
    <lineage>
        <taxon>Bacteria</taxon>
        <taxon>Pseudomonadati</taxon>
        <taxon>Planctomycetota</taxon>
        <taxon>Planctomycetia</taxon>
        <taxon>Pirellulales</taxon>
        <taxon>Pirellulaceae</taxon>
        <taxon>Aporhodopirellula</taxon>
    </lineage>
</organism>
<dbReference type="Pfam" id="PF00753">
    <property type="entry name" value="Lactamase_B"/>
    <property type="match status" value="1"/>
</dbReference>
<dbReference type="EMBL" id="JAMQBK010000083">
    <property type="protein sequence ID" value="MCM2374297.1"/>
    <property type="molecule type" value="Genomic_DNA"/>
</dbReference>
<dbReference type="InterPro" id="IPR044528">
    <property type="entry name" value="POD-like_MBL-fold"/>
</dbReference>